<dbReference type="PANTHER" id="PTHR47926:SF452">
    <property type="entry name" value="PENTATRICOPEPTIDE REPEAT-CONTAINING PROTEIN"/>
    <property type="match status" value="1"/>
</dbReference>
<dbReference type="Pfam" id="PF20431">
    <property type="entry name" value="E_motif"/>
    <property type="match status" value="1"/>
</dbReference>
<evidence type="ECO:0000256" key="1">
    <source>
        <dbReference type="ARBA" id="ARBA00022737"/>
    </source>
</evidence>
<dbReference type="OrthoDB" id="185373at2759"/>
<dbReference type="InterPro" id="IPR046848">
    <property type="entry name" value="E_motif"/>
</dbReference>
<evidence type="ECO:0000256" key="2">
    <source>
        <dbReference type="PROSITE-ProRule" id="PRU00708"/>
    </source>
</evidence>
<proteinExistence type="predicted"/>
<keyword evidence="1" id="KW-0677">Repeat</keyword>
<organism evidence="3 4">
    <name type="scientific">Rhodamnia argentea</name>
    <dbReference type="NCBI Taxonomy" id="178133"/>
    <lineage>
        <taxon>Eukaryota</taxon>
        <taxon>Viridiplantae</taxon>
        <taxon>Streptophyta</taxon>
        <taxon>Embryophyta</taxon>
        <taxon>Tracheophyta</taxon>
        <taxon>Spermatophyta</taxon>
        <taxon>Magnoliopsida</taxon>
        <taxon>eudicotyledons</taxon>
        <taxon>Gunneridae</taxon>
        <taxon>Pentapetalae</taxon>
        <taxon>rosids</taxon>
        <taxon>malvids</taxon>
        <taxon>Myrtales</taxon>
        <taxon>Myrtaceae</taxon>
        <taxon>Myrtoideae</taxon>
        <taxon>Myrteae</taxon>
        <taxon>Australasian group</taxon>
        <taxon>Rhodamnia</taxon>
    </lineage>
</organism>
<dbReference type="GO" id="GO:0009451">
    <property type="term" value="P:RNA modification"/>
    <property type="evidence" value="ECO:0007669"/>
    <property type="project" value="InterPro"/>
</dbReference>
<dbReference type="GO" id="GO:0003723">
    <property type="term" value="F:RNA binding"/>
    <property type="evidence" value="ECO:0007669"/>
    <property type="project" value="InterPro"/>
</dbReference>
<dbReference type="InterPro" id="IPR011990">
    <property type="entry name" value="TPR-like_helical_dom_sf"/>
</dbReference>
<accession>A0A8B8Q5M5</accession>
<dbReference type="FunFam" id="1.25.40.10:FF:000790">
    <property type="entry name" value="Pentatricopeptide repeat-containing protein"/>
    <property type="match status" value="1"/>
</dbReference>
<feature type="repeat" description="PPR" evidence="2">
    <location>
        <begin position="292"/>
        <end position="326"/>
    </location>
</feature>
<dbReference type="Pfam" id="PF13041">
    <property type="entry name" value="PPR_2"/>
    <property type="match status" value="1"/>
</dbReference>
<dbReference type="InterPro" id="IPR046960">
    <property type="entry name" value="PPR_At4g14850-like_plant"/>
</dbReference>
<dbReference type="Pfam" id="PF01535">
    <property type="entry name" value="PPR"/>
    <property type="match status" value="3"/>
</dbReference>
<keyword evidence="3" id="KW-1185">Reference proteome</keyword>
<evidence type="ECO:0000313" key="3">
    <source>
        <dbReference type="Proteomes" id="UP000827889"/>
    </source>
</evidence>
<gene>
    <name evidence="4" type="primary">LOC115749238</name>
</gene>
<dbReference type="PANTHER" id="PTHR47926">
    <property type="entry name" value="PENTATRICOPEPTIDE REPEAT-CONTAINING PROTEIN"/>
    <property type="match status" value="1"/>
</dbReference>
<dbReference type="PROSITE" id="PS51375">
    <property type="entry name" value="PPR"/>
    <property type="match status" value="3"/>
</dbReference>
<sequence length="438" mass="49458">MPFSILVVPGKHPLRRFIRSFNAWARSIRKAAVSHPHKPHKAFDLYSRMHRCNIPFDSFSILYTVRSCTNLRDPTVIRHLHCHAVKLGFGSHVYVASSLVYAYVVVSFRDACVLFDEMPQRTTVSWNTMITGFAKAGDVEKARSVFTEMPRRDVSSWSGMIAAYVNYGSVVCGLVLFHEMMVKERLFPDQVTVCSALTGCARIGSCALLAGKSIHGFVVKNSWEMNVSIGTVLVDMYAKCGFFKQAVRIFDMMKEKNVMTWTVLICGSAQHGFSEEALSLFDIMQKRGVKPNELTFTGVLSACTNTGLVEEGRRYFNLIEEYGLELRIQHYGCMVDLLGKAGLLEEAYETIRTMKYEPNVIVWTAYLSACKTHNQFGMAERVIDRVLRMVKPENDGGIYTLICDVYVLSGKWDEAQSIRELMTKESVRKVTGSSSVKR</sequence>
<dbReference type="NCBIfam" id="TIGR00756">
    <property type="entry name" value="PPR"/>
    <property type="match status" value="4"/>
</dbReference>
<dbReference type="GeneID" id="115749238"/>
<dbReference type="AlphaFoldDB" id="A0A8B8Q5M5"/>
<protein>
    <submittedName>
        <fullName evidence="4">Pentatricopeptide repeat-containing protein At5g66520-like</fullName>
    </submittedName>
</protein>
<dbReference type="RefSeq" id="XP_030541833.1">
    <property type="nucleotide sequence ID" value="XM_030685973.2"/>
</dbReference>
<dbReference type="Proteomes" id="UP000827889">
    <property type="component" value="Chromosome 10"/>
</dbReference>
<dbReference type="InterPro" id="IPR002885">
    <property type="entry name" value="PPR_rpt"/>
</dbReference>
<feature type="repeat" description="PPR" evidence="2">
    <location>
        <begin position="122"/>
        <end position="156"/>
    </location>
</feature>
<feature type="repeat" description="PPR" evidence="2">
    <location>
        <begin position="257"/>
        <end position="291"/>
    </location>
</feature>
<name>A0A8B8Q5M5_9MYRT</name>
<reference evidence="4" key="1">
    <citation type="submission" date="2025-08" db="UniProtKB">
        <authorList>
            <consortium name="RefSeq"/>
        </authorList>
    </citation>
    <scope>IDENTIFICATION</scope>
    <source>
        <tissue evidence="4">Leaf</tissue>
    </source>
</reference>
<dbReference type="KEGG" id="rarg:115749238"/>
<evidence type="ECO:0000313" key="4">
    <source>
        <dbReference type="RefSeq" id="XP_030541833.1"/>
    </source>
</evidence>
<dbReference type="Gene3D" id="1.25.40.10">
    <property type="entry name" value="Tetratricopeptide repeat domain"/>
    <property type="match status" value="3"/>
</dbReference>